<dbReference type="Proteomes" id="UP000681722">
    <property type="component" value="Unassembled WGS sequence"/>
</dbReference>
<evidence type="ECO:0000313" key="5">
    <source>
        <dbReference type="EMBL" id="CAF3514711.1"/>
    </source>
</evidence>
<organism evidence="3 7">
    <name type="scientific">Didymodactylos carnosus</name>
    <dbReference type="NCBI Taxonomy" id="1234261"/>
    <lineage>
        <taxon>Eukaryota</taxon>
        <taxon>Metazoa</taxon>
        <taxon>Spiralia</taxon>
        <taxon>Gnathifera</taxon>
        <taxon>Rotifera</taxon>
        <taxon>Eurotatoria</taxon>
        <taxon>Bdelloidea</taxon>
        <taxon>Philodinida</taxon>
        <taxon>Philodinidae</taxon>
        <taxon>Didymodactylos</taxon>
    </lineage>
</organism>
<dbReference type="InterPro" id="IPR010920">
    <property type="entry name" value="LSM_dom_sf"/>
</dbReference>
<evidence type="ECO:0000313" key="3">
    <source>
        <dbReference type="EMBL" id="CAF0736728.1"/>
    </source>
</evidence>
<dbReference type="InterPro" id="IPR052840">
    <property type="entry name" value="U7_snRNA_Sm-like"/>
</dbReference>
<dbReference type="Gene3D" id="2.30.30.100">
    <property type="match status" value="1"/>
</dbReference>
<evidence type="ECO:0000313" key="7">
    <source>
        <dbReference type="Proteomes" id="UP000663829"/>
    </source>
</evidence>
<gene>
    <name evidence="3" type="ORF">GPM918_LOCUS25</name>
    <name evidence="4" type="ORF">OVA965_LOCUS11287</name>
    <name evidence="5" type="ORF">SRO942_LOCUS26</name>
    <name evidence="6" type="ORF">TMI583_LOCUS11283</name>
</gene>
<dbReference type="AlphaFoldDB" id="A0A813NCU8"/>
<dbReference type="GO" id="GO:0071254">
    <property type="term" value="C:cytoplasmic U snRNP body"/>
    <property type="evidence" value="ECO:0007669"/>
    <property type="project" value="TreeGrafter"/>
</dbReference>
<dbReference type="EMBL" id="CAJNOK010004327">
    <property type="protein sequence ID" value="CAF0934037.1"/>
    <property type="molecule type" value="Genomic_DNA"/>
</dbReference>
<evidence type="ECO:0000256" key="1">
    <source>
        <dbReference type="SAM" id="MobiDB-lite"/>
    </source>
</evidence>
<dbReference type="SUPFAM" id="SSF50182">
    <property type="entry name" value="Sm-like ribonucleoproteins"/>
    <property type="match status" value="1"/>
</dbReference>
<dbReference type="GO" id="GO:0071209">
    <property type="term" value="F:U7 snRNA binding"/>
    <property type="evidence" value="ECO:0007669"/>
    <property type="project" value="TreeGrafter"/>
</dbReference>
<sequence>MSSCHVGYSTQIDLHGSIMIYGTIIDIDQYRNIHLKNVTVARPLQTSISLCRLCVRFSTVRYVRIPDDIDVMETIKQDLKRHNPDRTKVIGGGQKKKIKQSDIQNREQLSPLRSNDFYNDIDERV</sequence>
<dbReference type="OrthoDB" id="10256176at2759"/>
<dbReference type="Proteomes" id="UP000663829">
    <property type="component" value="Unassembled WGS sequence"/>
</dbReference>
<dbReference type="PANTHER" id="PTHR21196">
    <property type="entry name" value="U7 SNRNA-ASSOCIATED SM-LIKE PROTEIN LSM10"/>
    <property type="match status" value="1"/>
</dbReference>
<keyword evidence="7" id="KW-1185">Reference proteome</keyword>
<reference evidence="3" key="1">
    <citation type="submission" date="2021-02" db="EMBL/GenBank/DDBJ databases">
        <authorList>
            <person name="Nowell W R."/>
        </authorList>
    </citation>
    <scope>NUCLEOTIDE SEQUENCE</scope>
</reference>
<dbReference type="GO" id="GO:0006398">
    <property type="term" value="P:mRNA 3'-end processing by stem-loop binding and cleavage"/>
    <property type="evidence" value="ECO:0007669"/>
    <property type="project" value="TreeGrafter"/>
</dbReference>
<dbReference type="EMBL" id="CAJNOQ010000002">
    <property type="protein sequence ID" value="CAF0736728.1"/>
    <property type="molecule type" value="Genomic_DNA"/>
</dbReference>
<accession>A0A813NCU8</accession>
<dbReference type="Proteomes" id="UP000682733">
    <property type="component" value="Unassembled WGS sequence"/>
</dbReference>
<dbReference type="GO" id="GO:0016604">
    <property type="term" value="C:nuclear body"/>
    <property type="evidence" value="ECO:0007669"/>
    <property type="project" value="TreeGrafter"/>
</dbReference>
<dbReference type="InterPro" id="IPR001163">
    <property type="entry name" value="Sm_dom_euk/arc"/>
</dbReference>
<dbReference type="GO" id="GO:0071208">
    <property type="term" value="F:histone pre-mRNA DCP binding"/>
    <property type="evidence" value="ECO:0007669"/>
    <property type="project" value="TreeGrafter"/>
</dbReference>
<dbReference type="PANTHER" id="PTHR21196:SF1">
    <property type="entry name" value="U7 SNRNA-ASSOCIATED SM-LIKE PROTEIN LSM10"/>
    <property type="match status" value="1"/>
</dbReference>
<evidence type="ECO:0000313" key="6">
    <source>
        <dbReference type="EMBL" id="CAF3710001.1"/>
    </source>
</evidence>
<protein>
    <recommendedName>
        <fullName evidence="2">Sm domain-containing protein</fullName>
    </recommendedName>
</protein>
<comment type="caution">
    <text evidence="3">The sequence shown here is derived from an EMBL/GenBank/DDBJ whole genome shotgun (WGS) entry which is preliminary data.</text>
</comment>
<feature type="region of interest" description="Disordered" evidence="1">
    <location>
        <begin position="84"/>
        <end position="109"/>
    </location>
</feature>
<dbReference type="Pfam" id="PF01423">
    <property type="entry name" value="LSM"/>
    <property type="match status" value="1"/>
</dbReference>
<evidence type="ECO:0000313" key="4">
    <source>
        <dbReference type="EMBL" id="CAF0934037.1"/>
    </source>
</evidence>
<name>A0A813NCU8_9BILA</name>
<dbReference type="Proteomes" id="UP000677228">
    <property type="component" value="Unassembled WGS sequence"/>
</dbReference>
<dbReference type="EMBL" id="CAJOBC010000002">
    <property type="protein sequence ID" value="CAF3514711.1"/>
    <property type="molecule type" value="Genomic_DNA"/>
</dbReference>
<proteinExistence type="predicted"/>
<evidence type="ECO:0000259" key="2">
    <source>
        <dbReference type="Pfam" id="PF01423"/>
    </source>
</evidence>
<feature type="domain" description="Sm" evidence="2">
    <location>
        <begin position="6"/>
        <end position="64"/>
    </location>
</feature>
<dbReference type="EMBL" id="CAJOBA010004329">
    <property type="protein sequence ID" value="CAF3710001.1"/>
    <property type="molecule type" value="Genomic_DNA"/>
</dbReference>